<protein>
    <submittedName>
        <fullName evidence="5">TetR family transcriptional regulator</fullName>
    </submittedName>
</protein>
<proteinExistence type="predicted"/>
<evidence type="ECO:0000313" key="6">
    <source>
        <dbReference type="Proteomes" id="UP000649955"/>
    </source>
</evidence>
<name>A0ABQ3KAF3_9PSEU</name>
<evidence type="ECO:0000256" key="3">
    <source>
        <dbReference type="SAM" id="MobiDB-lite"/>
    </source>
</evidence>
<dbReference type="Pfam" id="PF00440">
    <property type="entry name" value="TetR_N"/>
    <property type="match status" value="1"/>
</dbReference>
<dbReference type="InterPro" id="IPR001647">
    <property type="entry name" value="HTH_TetR"/>
</dbReference>
<dbReference type="PRINTS" id="PR00455">
    <property type="entry name" value="HTHTETR"/>
</dbReference>
<evidence type="ECO:0000256" key="1">
    <source>
        <dbReference type="ARBA" id="ARBA00023125"/>
    </source>
</evidence>
<dbReference type="EMBL" id="BNAW01000009">
    <property type="protein sequence ID" value="GHG09990.1"/>
    <property type="molecule type" value="Genomic_DNA"/>
</dbReference>
<feature type="region of interest" description="Disordered" evidence="3">
    <location>
        <begin position="14"/>
        <end position="33"/>
    </location>
</feature>
<dbReference type="PROSITE" id="PS01081">
    <property type="entry name" value="HTH_TETR_1"/>
    <property type="match status" value="1"/>
</dbReference>
<reference evidence="6" key="1">
    <citation type="journal article" date="2019" name="Int. J. Syst. Evol. Microbiol.">
        <title>The Global Catalogue of Microorganisms (GCM) 10K type strain sequencing project: providing services to taxonomists for standard genome sequencing and annotation.</title>
        <authorList>
            <consortium name="The Broad Institute Genomics Platform"/>
            <consortium name="The Broad Institute Genome Sequencing Center for Infectious Disease"/>
            <person name="Wu L."/>
            <person name="Ma J."/>
        </authorList>
    </citation>
    <scope>NUCLEOTIDE SEQUENCE [LARGE SCALE GENOMIC DNA]</scope>
    <source>
        <strain evidence="6">CGMCC 4.7680</strain>
    </source>
</reference>
<evidence type="ECO:0000259" key="4">
    <source>
        <dbReference type="PROSITE" id="PS50977"/>
    </source>
</evidence>
<organism evidence="5 6">
    <name type="scientific">Amycolatopsis bullii</name>
    <dbReference type="NCBI Taxonomy" id="941987"/>
    <lineage>
        <taxon>Bacteria</taxon>
        <taxon>Bacillati</taxon>
        <taxon>Actinomycetota</taxon>
        <taxon>Actinomycetes</taxon>
        <taxon>Pseudonocardiales</taxon>
        <taxon>Pseudonocardiaceae</taxon>
        <taxon>Amycolatopsis</taxon>
    </lineage>
</organism>
<sequence length="242" mass="26705">MTTGQLLVDSLPIPREAERMTSGTRPRRRRLEPAERRAEILAAARRLFGAGSYASVSTSDIAEAAGVARPLINHYFGGKRELYLEVVRQLMIVPAPVTEALPDTTMEQRLSIGVERWIEVVDRNRDAWLTVIGPEAAGRDPEIERIMLEADEIAADRVLEAALMTGVTEGREELRAMIRSFGGMLRAASREWLIRGTLDRAALRTFLTDALLNLLKITYPAVLAERRGTGGRTPPASSRSSA</sequence>
<gene>
    <name evidence="5" type="ORF">GCM10017567_28860</name>
</gene>
<dbReference type="PANTHER" id="PTHR30055">
    <property type="entry name" value="HTH-TYPE TRANSCRIPTIONAL REGULATOR RUTR"/>
    <property type="match status" value="1"/>
</dbReference>
<accession>A0ABQ3KAF3</accession>
<evidence type="ECO:0000313" key="5">
    <source>
        <dbReference type="EMBL" id="GHG09990.1"/>
    </source>
</evidence>
<keyword evidence="6" id="KW-1185">Reference proteome</keyword>
<feature type="DNA-binding region" description="H-T-H motif" evidence="2">
    <location>
        <begin position="57"/>
        <end position="76"/>
    </location>
</feature>
<keyword evidence="1 2" id="KW-0238">DNA-binding</keyword>
<evidence type="ECO:0000256" key="2">
    <source>
        <dbReference type="PROSITE-ProRule" id="PRU00335"/>
    </source>
</evidence>
<dbReference type="InterPro" id="IPR023772">
    <property type="entry name" value="DNA-bd_HTH_TetR-type_CS"/>
</dbReference>
<dbReference type="Proteomes" id="UP000649955">
    <property type="component" value="Unassembled WGS sequence"/>
</dbReference>
<dbReference type="Gene3D" id="1.10.357.10">
    <property type="entry name" value="Tetracycline Repressor, domain 2"/>
    <property type="match status" value="1"/>
</dbReference>
<dbReference type="InterPro" id="IPR009057">
    <property type="entry name" value="Homeodomain-like_sf"/>
</dbReference>
<dbReference type="SUPFAM" id="SSF46689">
    <property type="entry name" value="Homeodomain-like"/>
    <property type="match status" value="1"/>
</dbReference>
<feature type="domain" description="HTH tetR-type" evidence="4">
    <location>
        <begin position="34"/>
        <end position="94"/>
    </location>
</feature>
<comment type="caution">
    <text evidence="5">The sequence shown here is derived from an EMBL/GenBank/DDBJ whole genome shotgun (WGS) entry which is preliminary data.</text>
</comment>
<dbReference type="InterPro" id="IPR050109">
    <property type="entry name" value="HTH-type_TetR-like_transc_reg"/>
</dbReference>
<dbReference type="PANTHER" id="PTHR30055:SF226">
    <property type="entry name" value="HTH-TYPE TRANSCRIPTIONAL REGULATOR PKSA"/>
    <property type="match status" value="1"/>
</dbReference>
<dbReference type="PROSITE" id="PS50977">
    <property type="entry name" value="HTH_TETR_2"/>
    <property type="match status" value="1"/>
</dbReference>